<feature type="transmembrane region" description="Helical" evidence="8">
    <location>
        <begin position="79"/>
        <end position="98"/>
    </location>
</feature>
<keyword evidence="4 8" id="KW-0812">Transmembrane</keyword>
<evidence type="ECO:0000256" key="7">
    <source>
        <dbReference type="SAM" id="MobiDB-lite"/>
    </source>
</evidence>
<dbReference type="InterPro" id="IPR051907">
    <property type="entry name" value="DoxX-like_oxidoreductase"/>
</dbReference>
<evidence type="ECO:0000256" key="5">
    <source>
        <dbReference type="ARBA" id="ARBA00022989"/>
    </source>
</evidence>
<evidence type="ECO:0000256" key="3">
    <source>
        <dbReference type="ARBA" id="ARBA00022475"/>
    </source>
</evidence>
<organism evidence="9 10">
    <name type="scientific">Caldovatus aquaticus</name>
    <dbReference type="NCBI Taxonomy" id="2865671"/>
    <lineage>
        <taxon>Bacteria</taxon>
        <taxon>Pseudomonadati</taxon>
        <taxon>Pseudomonadota</taxon>
        <taxon>Alphaproteobacteria</taxon>
        <taxon>Acetobacterales</taxon>
        <taxon>Roseomonadaceae</taxon>
        <taxon>Caldovatus</taxon>
    </lineage>
</organism>
<reference evidence="9 10" key="1">
    <citation type="submission" date="2021-08" db="EMBL/GenBank/DDBJ databases">
        <title>Caldovatus sediminis gen. nov., sp. nov., a moderately thermophilic bacterium isolated from a hot spring.</title>
        <authorList>
            <person name="Hu C.-J."/>
            <person name="Li W.-J."/>
            <person name="Xian W.-D."/>
        </authorList>
    </citation>
    <scope>NUCLEOTIDE SEQUENCE [LARGE SCALE GENOMIC DNA]</scope>
    <source>
        <strain evidence="9 10">SYSU G05006</strain>
    </source>
</reference>
<evidence type="ECO:0000256" key="8">
    <source>
        <dbReference type="SAM" id="Phobius"/>
    </source>
</evidence>
<comment type="subcellular location">
    <subcellularLocation>
        <location evidence="1">Cell membrane</location>
        <topology evidence="1">Multi-pass membrane protein</topology>
    </subcellularLocation>
</comment>
<comment type="caution">
    <text evidence="9">The sequence shown here is derived from an EMBL/GenBank/DDBJ whole genome shotgun (WGS) entry which is preliminary data.</text>
</comment>
<proteinExistence type="inferred from homology"/>
<evidence type="ECO:0000256" key="6">
    <source>
        <dbReference type="ARBA" id="ARBA00023136"/>
    </source>
</evidence>
<keyword evidence="5 8" id="KW-1133">Transmembrane helix</keyword>
<sequence>MPDERTTIPYAALLLRVSLGLAFLAHGAVLKLGTFGLAGTTGYFGAIGYPPLLGAIVAFAETAAGLALIAGFRVRAVSLLALPILIGATVQHLPNGWLFSSQGGGWEFPALWSVLLLVQARLGAGALAFDPRRPLGRAGAPTRAAASHPPRPGRRGGPGPPARAAAVRRQHPQGQAAARRGRPGRPGGVPRRSALTRAPRAEDRCGRQQGVRNA</sequence>
<evidence type="ECO:0000256" key="2">
    <source>
        <dbReference type="ARBA" id="ARBA00006679"/>
    </source>
</evidence>
<keyword evidence="10" id="KW-1185">Reference proteome</keyword>
<accession>A0ABS7F1L4</accession>
<dbReference type="InterPro" id="IPR032808">
    <property type="entry name" value="DoxX"/>
</dbReference>
<dbReference type="PANTHER" id="PTHR33452">
    <property type="entry name" value="OXIDOREDUCTASE CATD-RELATED"/>
    <property type="match status" value="1"/>
</dbReference>
<evidence type="ECO:0000256" key="1">
    <source>
        <dbReference type="ARBA" id="ARBA00004651"/>
    </source>
</evidence>
<gene>
    <name evidence="9" type="ORF">K1J50_08415</name>
</gene>
<feature type="region of interest" description="Disordered" evidence="7">
    <location>
        <begin position="137"/>
        <end position="214"/>
    </location>
</feature>
<evidence type="ECO:0000256" key="4">
    <source>
        <dbReference type="ARBA" id="ARBA00022692"/>
    </source>
</evidence>
<comment type="similarity">
    <text evidence="2">Belongs to the DoxX family.</text>
</comment>
<protein>
    <submittedName>
        <fullName evidence="9">DoxX family protein</fullName>
    </submittedName>
</protein>
<feature type="transmembrane region" description="Helical" evidence="8">
    <location>
        <begin position="51"/>
        <end position="72"/>
    </location>
</feature>
<keyword evidence="6 8" id="KW-0472">Membrane</keyword>
<dbReference type="Proteomes" id="UP001519924">
    <property type="component" value="Unassembled WGS sequence"/>
</dbReference>
<keyword evidence="3" id="KW-1003">Cell membrane</keyword>
<feature type="transmembrane region" description="Helical" evidence="8">
    <location>
        <begin position="110"/>
        <end position="129"/>
    </location>
</feature>
<evidence type="ECO:0000313" key="10">
    <source>
        <dbReference type="Proteomes" id="UP001519924"/>
    </source>
</evidence>
<evidence type="ECO:0000313" key="9">
    <source>
        <dbReference type="EMBL" id="MBW8269508.1"/>
    </source>
</evidence>
<dbReference type="Pfam" id="PF07681">
    <property type="entry name" value="DoxX"/>
    <property type="match status" value="1"/>
</dbReference>
<dbReference type="PANTHER" id="PTHR33452:SF1">
    <property type="entry name" value="INNER MEMBRANE PROTEIN YPHA-RELATED"/>
    <property type="match status" value="1"/>
</dbReference>
<dbReference type="EMBL" id="JAHZUY010000016">
    <property type="protein sequence ID" value="MBW8269508.1"/>
    <property type="molecule type" value="Genomic_DNA"/>
</dbReference>
<dbReference type="RefSeq" id="WP_220117264.1">
    <property type="nucleotide sequence ID" value="NZ_JAHZUY010000016.1"/>
</dbReference>
<name>A0ABS7F1L4_9PROT</name>